<evidence type="ECO:0000313" key="8">
    <source>
        <dbReference type="EMBL" id="PNT59911.1"/>
    </source>
</evidence>
<dbReference type="Gene3D" id="3.30.160.360">
    <property type="match status" value="1"/>
</dbReference>
<dbReference type="InterPro" id="IPR003888">
    <property type="entry name" value="FYrich_N"/>
</dbReference>
<keyword evidence="3" id="KW-0408">Iron</keyword>
<dbReference type="OMA" id="QFSCLKH"/>
<keyword evidence="9" id="KW-1185">Reference proteome</keyword>
<dbReference type="STRING" id="3694.A0A2K2CD07"/>
<sequence length="1128" mass="127793">MEQFKSPAYSHVKEDHSIKQSWRSDNTPKGPRSPQNQKVTARWDPVEACRPLIDDAPVFYPTVEEFEDTLGYISKIRAKAELYGICRIVPPPSWSPPCRLKEKDIWEHAKFSTRIQYVELLQNREPMRKKSKSRKRKRRFSRMGTTRRRKRRLTNSSSEGNVASETDETFGFHSGSDFTLEEFEKEAAYFKECYFGTKDLMDDGNETQKWEPSVEDIEGEYWRIVEKPTDEVKVLYGADLETATFGSGFPKASALMTEGDSDQYVVSGWNLNNLPRLPGSVLCFEGCDISGVLVPWLYVGMCFSSFCWHVEDHHLYSLNYLHWGDPKIWYGVPESHASNLEDAMRKHLPDLFEEQPDLLHGLVTQLSPSVLKAEGVPVYRVVQHSGEFVLTFPRAYHSGFNCGFNCAEAVNVAPVDWLAHGQHAVELYSEQRRKTSISHDKLLMGAAQEANHALRELLLLGKETPENLRWMSVCGKDGVLTAAVKTRVKMEEERIKSLPTNLKLQKMEKDFDLQKERECFSCFYDLHLSSASCKCSPERFACLQHASHFCSCEIDHRYVLLRYTMDELNTLVDGLEGESYGLKDCPDEQGLVSLGDNGTRVPELELKGEEFQTNYSKRKESPRCSKKTEEKLSTKGSCSFNSNTSSEVIQSESYHNSFPVMKNKDKVKQEGCIDLNIDVMSIDQESKHLLESDGCDNKAISYVKETHGSPCMQETPGSSDAAKEQDREQAVGDCEAKLQELSNKNDPSYPMFTQDTCASRNKLFGVDLSRSHSVRPAKSFKTEMNKGGLDVRPATNGSSDAAKEQDREQAVGDCEAKLQELSNKNDPSYPMFTQDTCASRNKLFGVDLSRSHAVRPAKSFKTEMNKGGLDVRPATNQSIPVKKLNPCVEPINVGSVMFGKFWCCKQAIFPKGFKSRVKFFNVHDPIKKCSYISEVRDAGPLGPLFKVSLEKFPGETLAADVSIQKCWEMVVQRLNDEIGRRNSLGERNLPPSQSINGIEMFGFLSPPIVQAIEALDPDHRCVEYWNHRLVNLRNTREAKQPPFGSSCCLTKMKEKIDINLLTQEPGSLFIGGHRSVDEDVQHVLRGLFKKASQEELKTMHRILHSDAQSAERREAFTTLMEEIQKTSR</sequence>
<evidence type="ECO:0000256" key="4">
    <source>
        <dbReference type="ARBA" id="ARBA00023242"/>
    </source>
</evidence>
<feature type="region of interest" description="Disordered" evidence="5">
    <location>
        <begin position="708"/>
        <end position="728"/>
    </location>
</feature>
<dbReference type="PROSITE" id="PS51184">
    <property type="entry name" value="JMJC"/>
    <property type="match status" value="1"/>
</dbReference>
<dbReference type="InParanoid" id="A0A2K2CD07"/>
<keyword evidence="2" id="KW-0560">Oxidoreductase</keyword>
<protein>
    <recommendedName>
        <fullName evidence="10">JmjC domain-containing protein</fullName>
    </recommendedName>
</protein>
<organism evidence="8 9">
    <name type="scientific">Populus trichocarpa</name>
    <name type="common">Western balsam poplar</name>
    <name type="synonym">Populus balsamifera subsp. trichocarpa</name>
    <dbReference type="NCBI Taxonomy" id="3694"/>
    <lineage>
        <taxon>Eukaryota</taxon>
        <taxon>Viridiplantae</taxon>
        <taxon>Streptophyta</taxon>
        <taxon>Embryophyta</taxon>
        <taxon>Tracheophyta</taxon>
        <taxon>Spermatophyta</taxon>
        <taxon>Magnoliopsida</taxon>
        <taxon>eudicotyledons</taxon>
        <taxon>Gunneridae</taxon>
        <taxon>Pentapetalae</taxon>
        <taxon>rosids</taxon>
        <taxon>fabids</taxon>
        <taxon>Malpighiales</taxon>
        <taxon>Salicaceae</taxon>
        <taxon>Saliceae</taxon>
        <taxon>Populus</taxon>
    </lineage>
</organism>
<dbReference type="Pfam" id="PF02928">
    <property type="entry name" value="zf-C5HC2"/>
    <property type="match status" value="1"/>
</dbReference>
<dbReference type="Pfam" id="PF05965">
    <property type="entry name" value="FYRC"/>
    <property type="match status" value="1"/>
</dbReference>
<dbReference type="SMART" id="SM00542">
    <property type="entry name" value="FYRC"/>
    <property type="match status" value="1"/>
</dbReference>
<dbReference type="OrthoDB" id="1678912at2759"/>
<evidence type="ECO:0008006" key="10">
    <source>
        <dbReference type="Google" id="ProtNLM"/>
    </source>
</evidence>
<dbReference type="EMBL" id="CM009290">
    <property type="protein sequence ID" value="PNT59911.1"/>
    <property type="molecule type" value="Genomic_DNA"/>
</dbReference>
<dbReference type="Pfam" id="PF02373">
    <property type="entry name" value="JmjC"/>
    <property type="match status" value="1"/>
</dbReference>
<dbReference type="GO" id="GO:0034647">
    <property type="term" value="F:histone H3K4me/H3K4me2/H3K4me3 demethylase activity"/>
    <property type="evidence" value="ECO:0000318"/>
    <property type="project" value="GO_Central"/>
</dbReference>
<feature type="domain" description="JmjN" evidence="6">
    <location>
        <begin position="56"/>
        <end position="97"/>
    </location>
</feature>
<feature type="compositionally biased region" description="Basic residues" evidence="5">
    <location>
        <begin position="127"/>
        <end position="153"/>
    </location>
</feature>
<dbReference type="SMART" id="SM00541">
    <property type="entry name" value="FYRN"/>
    <property type="match status" value="1"/>
</dbReference>
<dbReference type="SMART" id="SM00558">
    <property type="entry name" value="JmjC"/>
    <property type="match status" value="1"/>
</dbReference>
<dbReference type="PROSITE" id="PS51183">
    <property type="entry name" value="JMJN"/>
    <property type="match status" value="1"/>
</dbReference>
<dbReference type="InterPro" id="IPR003349">
    <property type="entry name" value="JmjN"/>
</dbReference>
<dbReference type="PANTHER" id="PTHR10694">
    <property type="entry name" value="LYSINE-SPECIFIC DEMETHYLASE"/>
    <property type="match status" value="1"/>
</dbReference>
<dbReference type="GO" id="GO:0000785">
    <property type="term" value="C:chromatin"/>
    <property type="evidence" value="ECO:0000318"/>
    <property type="project" value="GO_Central"/>
</dbReference>
<dbReference type="FunCoup" id="A0A2K2CD07">
    <property type="interactions" value="2605"/>
</dbReference>
<gene>
    <name evidence="8" type="ORF">POPTR_001G440900</name>
</gene>
<evidence type="ECO:0000259" key="6">
    <source>
        <dbReference type="PROSITE" id="PS51183"/>
    </source>
</evidence>
<dbReference type="InterPro" id="IPR003347">
    <property type="entry name" value="JmjC_dom"/>
</dbReference>
<dbReference type="PROSITE" id="PS51543">
    <property type="entry name" value="FYRC"/>
    <property type="match status" value="1"/>
</dbReference>
<dbReference type="SMR" id="A0A2K2CD07"/>
<dbReference type="GO" id="GO:0048731">
    <property type="term" value="P:system development"/>
    <property type="evidence" value="ECO:0007669"/>
    <property type="project" value="UniProtKB-ARBA"/>
</dbReference>
<accession>A0A2K2CD07</accession>
<evidence type="ECO:0000313" key="9">
    <source>
        <dbReference type="Proteomes" id="UP000006729"/>
    </source>
</evidence>
<keyword evidence="4" id="KW-0539">Nucleus</keyword>
<dbReference type="Proteomes" id="UP000006729">
    <property type="component" value="Chromosome 1"/>
</dbReference>
<evidence type="ECO:0000256" key="1">
    <source>
        <dbReference type="ARBA" id="ARBA00004123"/>
    </source>
</evidence>
<dbReference type="GO" id="GO:0006338">
    <property type="term" value="P:chromatin remodeling"/>
    <property type="evidence" value="ECO:0000318"/>
    <property type="project" value="GO_Central"/>
</dbReference>
<dbReference type="Pfam" id="PF05964">
    <property type="entry name" value="FYRN"/>
    <property type="match status" value="1"/>
</dbReference>
<feature type="domain" description="JmjC" evidence="7">
    <location>
        <begin position="263"/>
        <end position="429"/>
    </location>
</feature>
<evidence type="ECO:0000259" key="7">
    <source>
        <dbReference type="PROSITE" id="PS51184"/>
    </source>
</evidence>
<dbReference type="InterPro" id="IPR004198">
    <property type="entry name" value="Znf_C5HC2"/>
</dbReference>
<dbReference type="SMART" id="SM00545">
    <property type="entry name" value="JmjN"/>
    <property type="match status" value="1"/>
</dbReference>
<feature type="region of interest" description="Disordered" evidence="5">
    <location>
        <begin position="1"/>
        <end position="41"/>
    </location>
</feature>
<feature type="compositionally biased region" description="Polar residues" evidence="5">
    <location>
        <begin position="19"/>
        <end position="39"/>
    </location>
</feature>
<dbReference type="PROSITE" id="PS51542">
    <property type="entry name" value="FYRN"/>
    <property type="match status" value="1"/>
</dbReference>
<feature type="region of interest" description="Disordered" evidence="5">
    <location>
        <begin position="784"/>
        <end position="808"/>
    </location>
</feature>
<evidence type="ECO:0000256" key="2">
    <source>
        <dbReference type="ARBA" id="ARBA00023002"/>
    </source>
</evidence>
<dbReference type="InterPro" id="IPR003889">
    <property type="entry name" value="FYrich_C"/>
</dbReference>
<dbReference type="GO" id="GO:0005634">
    <property type="term" value="C:nucleus"/>
    <property type="evidence" value="ECO:0000318"/>
    <property type="project" value="GO_Central"/>
</dbReference>
<evidence type="ECO:0000256" key="5">
    <source>
        <dbReference type="SAM" id="MobiDB-lite"/>
    </source>
</evidence>
<feature type="region of interest" description="Disordered" evidence="5">
    <location>
        <begin position="126"/>
        <end position="168"/>
    </location>
</feature>
<dbReference type="Gramene" id="Potri.001G440900.1.v4.1">
    <property type="protein sequence ID" value="Potri.001G440900.1.v4.1"/>
    <property type="gene ID" value="Potri.001G440900.v4.1"/>
</dbReference>
<name>A0A2K2CD07_POPTR</name>
<proteinExistence type="predicted"/>
<dbReference type="PANTHER" id="PTHR10694:SF105">
    <property type="entry name" value="LYSINE-SPECIFIC DEMETHYLASE JMJ14"/>
    <property type="match status" value="1"/>
</dbReference>
<dbReference type="SUPFAM" id="SSF51197">
    <property type="entry name" value="Clavaminate synthase-like"/>
    <property type="match status" value="1"/>
</dbReference>
<dbReference type="GO" id="GO:0010468">
    <property type="term" value="P:regulation of gene expression"/>
    <property type="evidence" value="ECO:0000318"/>
    <property type="project" value="GO_Central"/>
</dbReference>
<evidence type="ECO:0000256" key="3">
    <source>
        <dbReference type="ARBA" id="ARBA00023004"/>
    </source>
</evidence>
<dbReference type="Pfam" id="PF02375">
    <property type="entry name" value="JmjN"/>
    <property type="match status" value="1"/>
</dbReference>
<dbReference type="AlphaFoldDB" id="A0A2K2CD07"/>
<comment type="subcellular location">
    <subcellularLocation>
        <location evidence="1">Nucleus</location>
    </subcellularLocation>
</comment>
<reference evidence="8 9" key="1">
    <citation type="journal article" date="2006" name="Science">
        <title>The genome of black cottonwood, Populus trichocarpa (Torr. &amp; Gray).</title>
        <authorList>
            <person name="Tuskan G.A."/>
            <person name="Difazio S."/>
            <person name="Jansson S."/>
            <person name="Bohlmann J."/>
            <person name="Grigoriev I."/>
            <person name="Hellsten U."/>
            <person name="Putnam N."/>
            <person name="Ralph S."/>
            <person name="Rombauts S."/>
            <person name="Salamov A."/>
            <person name="Schein J."/>
            <person name="Sterck L."/>
            <person name="Aerts A."/>
            <person name="Bhalerao R.R."/>
            <person name="Bhalerao R.P."/>
            <person name="Blaudez D."/>
            <person name="Boerjan W."/>
            <person name="Brun A."/>
            <person name="Brunner A."/>
            <person name="Busov V."/>
            <person name="Campbell M."/>
            <person name="Carlson J."/>
            <person name="Chalot M."/>
            <person name="Chapman J."/>
            <person name="Chen G.L."/>
            <person name="Cooper D."/>
            <person name="Coutinho P.M."/>
            <person name="Couturier J."/>
            <person name="Covert S."/>
            <person name="Cronk Q."/>
            <person name="Cunningham R."/>
            <person name="Davis J."/>
            <person name="Degroeve S."/>
            <person name="Dejardin A."/>
            <person name="Depamphilis C."/>
            <person name="Detter J."/>
            <person name="Dirks B."/>
            <person name="Dubchak I."/>
            <person name="Duplessis S."/>
            <person name="Ehlting J."/>
            <person name="Ellis B."/>
            <person name="Gendler K."/>
            <person name="Goodstein D."/>
            <person name="Gribskov M."/>
            <person name="Grimwood J."/>
            <person name="Groover A."/>
            <person name="Gunter L."/>
            <person name="Hamberger B."/>
            <person name="Heinze B."/>
            <person name="Helariutta Y."/>
            <person name="Henrissat B."/>
            <person name="Holligan D."/>
            <person name="Holt R."/>
            <person name="Huang W."/>
            <person name="Islam-Faridi N."/>
            <person name="Jones S."/>
            <person name="Jones-Rhoades M."/>
            <person name="Jorgensen R."/>
            <person name="Joshi C."/>
            <person name="Kangasjarvi J."/>
            <person name="Karlsson J."/>
            <person name="Kelleher C."/>
            <person name="Kirkpatrick R."/>
            <person name="Kirst M."/>
            <person name="Kohler A."/>
            <person name="Kalluri U."/>
            <person name="Larimer F."/>
            <person name="Leebens-Mack J."/>
            <person name="Leple J.C."/>
            <person name="Locascio P."/>
            <person name="Lou Y."/>
            <person name="Lucas S."/>
            <person name="Martin F."/>
            <person name="Montanini B."/>
            <person name="Napoli C."/>
            <person name="Nelson D.R."/>
            <person name="Nelson C."/>
            <person name="Nieminen K."/>
            <person name="Nilsson O."/>
            <person name="Pereda V."/>
            <person name="Peter G."/>
            <person name="Philippe R."/>
            <person name="Pilate G."/>
            <person name="Poliakov A."/>
            <person name="Razumovskaya J."/>
            <person name="Richardson P."/>
            <person name="Rinaldi C."/>
            <person name="Ritland K."/>
            <person name="Rouze P."/>
            <person name="Ryaboy D."/>
            <person name="Schmutz J."/>
            <person name="Schrader J."/>
            <person name="Segerman B."/>
            <person name="Shin H."/>
            <person name="Siddiqui A."/>
            <person name="Sterky F."/>
            <person name="Terry A."/>
            <person name="Tsai C.J."/>
            <person name="Uberbacher E."/>
            <person name="Unneberg P."/>
            <person name="Vahala J."/>
            <person name="Wall K."/>
            <person name="Wessler S."/>
            <person name="Yang G."/>
            <person name="Yin T."/>
            <person name="Douglas C."/>
            <person name="Marra M."/>
            <person name="Sandberg G."/>
            <person name="Van de Peer Y."/>
            <person name="Rokhsar D."/>
        </authorList>
    </citation>
    <scope>NUCLEOTIDE SEQUENCE [LARGE SCALE GENOMIC DNA]</scope>
    <source>
        <strain evidence="9">cv. Nisqually</strain>
    </source>
</reference>
<dbReference type="Gene3D" id="2.60.120.650">
    <property type="entry name" value="Cupin"/>
    <property type="match status" value="1"/>
</dbReference>